<dbReference type="GO" id="GO:0046933">
    <property type="term" value="F:proton-transporting ATP synthase activity, rotational mechanism"/>
    <property type="evidence" value="ECO:0007669"/>
    <property type="project" value="InterPro"/>
</dbReference>
<keyword evidence="6" id="KW-0066">ATP synthesis</keyword>
<evidence type="ECO:0000256" key="5">
    <source>
        <dbReference type="ARBA" id="ARBA00023136"/>
    </source>
</evidence>
<dbReference type="EMBL" id="BARV01035020">
    <property type="protein sequence ID" value="GAI52951.1"/>
    <property type="molecule type" value="Genomic_DNA"/>
</dbReference>
<comment type="subcellular location">
    <subcellularLocation>
        <location evidence="1">Membrane</location>
    </subcellularLocation>
</comment>
<name>X1QDT0_9ZZZZ</name>
<evidence type="ECO:0000256" key="6">
    <source>
        <dbReference type="ARBA" id="ARBA00023310"/>
    </source>
</evidence>
<gene>
    <name evidence="7" type="ORF">S06H3_54708</name>
</gene>
<feature type="non-terminal residue" evidence="7">
    <location>
        <position position="1"/>
    </location>
</feature>
<keyword evidence="2" id="KW-0813">Transport</keyword>
<dbReference type="AlphaFoldDB" id="X1QDT0"/>
<evidence type="ECO:0000256" key="2">
    <source>
        <dbReference type="ARBA" id="ARBA00022448"/>
    </source>
</evidence>
<dbReference type="Pfam" id="PF00213">
    <property type="entry name" value="OSCP"/>
    <property type="match status" value="1"/>
</dbReference>
<evidence type="ECO:0000313" key="7">
    <source>
        <dbReference type="EMBL" id="GAI52951.1"/>
    </source>
</evidence>
<keyword evidence="3" id="KW-0375">Hydrogen ion transport</keyword>
<keyword evidence="4" id="KW-0406">Ion transport</keyword>
<reference evidence="7" key="1">
    <citation type="journal article" date="2014" name="Front. Microbiol.">
        <title>High frequency of phylogenetically diverse reductive dehalogenase-homologous genes in deep subseafloor sedimentary metagenomes.</title>
        <authorList>
            <person name="Kawai M."/>
            <person name="Futagami T."/>
            <person name="Toyoda A."/>
            <person name="Takaki Y."/>
            <person name="Nishi S."/>
            <person name="Hori S."/>
            <person name="Arai W."/>
            <person name="Tsubouchi T."/>
            <person name="Morono Y."/>
            <person name="Uchiyama I."/>
            <person name="Ito T."/>
            <person name="Fujiyama A."/>
            <person name="Inagaki F."/>
            <person name="Takami H."/>
        </authorList>
    </citation>
    <scope>NUCLEOTIDE SEQUENCE</scope>
    <source>
        <strain evidence="7">Expedition CK06-06</strain>
    </source>
</reference>
<evidence type="ECO:0000256" key="4">
    <source>
        <dbReference type="ARBA" id="ARBA00023065"/>
    </source>
</evidence>
<evidence type="ECO:0008006" key="8">
    <source>
        <dbReference type="Google" id="ProtNLM"/>
    </source>
</evidence>
<dbReference type="InterPro" id="IPR000711">
    <property type="entry name" value="ATPase_OSCP/dsu"/>
</dbReference>
<evidence type="ECO:0000256" key="3">
    <source>
        <dbReference type="ARBA" id="ARBA00022781"/>
    </source>
</evidence>
<dbReference type="GO" id="GO:0016020">
    <property type="term" value="C:membrane"/>
    <property type="evidence" value="ECO:0007669"/>
    <property type="project" value="UniProtKB-SubCell"/>
</dbReference>
<accession>X1QDT0</accession>
<dbReference type="PRINTS" id="PR00125">
    <property type="entry name" value="ATPASEDELTA"/>
</dbReference>
<protein>
    <recommendedName>
        <fullName evidence="8">ATP synthase F(1) sector subunit delta</fullName>
    </recommendedName>
</protein>
<sequence length="53" mass="5946">EEELESLEKNPVSLNYKINPTLIGGLSIRKGNFVYDISIQGNLLRLKEIISEG</sequence>
<evidence type="ECO:0000256" key="1">
    <source>
        <dbReference type="ARBA" id="ARBA00004370"/>
    </source>
</evidence>
<organism evidence="7">
    <name type="scientific">marine sediment metagenome</name>
    <dbReference type="NCBI Taxonomy" id="412755"/>
    <lineage>
        <taxon>unclassified sequences</taxon>
        <taxon>metagenomes</taxon>
        <taxon>ecological metagenomes</taxon>
    </lineage>
</organism>
<proteinExistence type="predicted"/>
<keyword evidence="5" id="KW-0472">Membrane</keyword>
<comment type="caution">
    <text evidence="7">The sequence shown here is derived from an EMBL/GenBank/DDBJ whole genome shotgun (WGS) entry which is preliminary data.</text>
</comment>